<gene>
    <name evidence="2" type="ORF">PANT1444_LOCUS15163</name>
</gene>
<proteinExistence type="predicted"/>
<reference evidence="2" key="1">
    <citation type="submission" date="2021-01" db="EMBL/GenBank/DDBJ databases">
        <authorList>
            <person name="Corre E."/>
            <person name="Pelletier E."/>
            <person name="Niang G."/>
            <person name="Scheremetjew M."/>
            <person name="Finn R."/>
            <person name="Kale V."/>
            <person name="Holt S."/>
            <person name="Cochrane G."/>
            <person name="Meng A."/>
            <person name="Brown T."/>
            <person name="Cohen L."/>
        </authorList>
    </citation>
    <scope>NUCLEOTIDE SEQUENCE</scope>
    <source>
        <strain evidence="2">CCMP1374</strain>
    </source>
</reference>
<dbReference type="AlphaFoldDB" id="A0A7S0HT37"/>
<name>A0A7S0HT37_9EUKA</name>
<evidence type="ECO:0000313" key="2">
    <source>
        <dbReference type="EMBL" id="CAD8499095.1"/>
    </source>
</evidence>
<feature type="region of interest" description="Disordered" evidence="1">
    <location>
        <begin position="102"/>
        <end position="159"/>
    </location>
</feature>
<dbReference type="EMBL" id="HBEP01026694">
    <property type="protein sequence ID" value="CAD8499095.1"/>
    <property type="molecule type" value="Transcribed_RNA"/>
</dbReference>
<accession>A0A7S0HT37</accession>
<feature type="compositionally biased region" description="Basic and acidic residues" evidence="1">
    <location>
        <begin position="106"/>
        <end position="159"/>
    </location>
</feature>
<protein>
    <submittedName>
        <fullName evidence="2">Uncharacterized protein</fullName>
    </submittedName>
</protein>
<sequence>MISFNLASNKNKDVDKQARLAGIRQISDWVEHELPEDEQETTSVMVNQIECKEEGCPPVECVIALLRKPKLVFKIFKPVVEVTQPEVVAALKAALAKEAAELQAAHGHDHAGHAEATHGGEHGGEHGHGGDCCGADHGHAGEKGAAHEHSHEEHGHAEKAVHAHEGECCGHDHSEEKAEAEHAHGH</sequence>
<organism evidence="2">
    <name type="scientific">Phaeocystis antarctica</name>
    <dbReference type="NCBI Taxonomy" id="33657"/>
    <lineage>
        <taxon>Eukaryota</taxon>
        <taxon>Haptista</taxon>
        <taxon>Haptophyta</taxon>
        <taxon>Prymnesiophyceae</taxon>
        <taxon>Phaeocystales</taxon>
        <taxon>Phaeocystaceae</taxon>
        <taxon>Phaeocystis</taxon>
    </lineage>
</organism>
<evidence type="ECO:0000256" key="1">
    <source>
        <dbReference type="SAM" id="MobiDB-lite"/>
    </source>
</evidence>